<gene>
    <name evidence="9" type="ORF">MEDL_55329</name>
</gene>
<evidence type="ECO:0000256" key="5">
    <source>
        <dbReference type="PROSITE-ProRule" id="PRU00196"/>
    </source>
</evidence>
<dbReference type="FunFam" id="3.10.250.10:FF:000001">
    <property type="entry name" value="Lysyl oxidase 4 isoform X1"/>
    <property type="match status" value="1"/>
</dbReference>
<evidence type="ECO:0000256" key="2">
    <source>
        <dbReference type="ARBA" id="ARBA00022737"/>
    </source>
</evidence>
<organism evidence="9 10">
    <name type="scientific">Mytilus edulis</name>
    <name type="common">Blue mussel</name>
    <dbReference type="NCBI Taxonomy" id="6550"/>
    <lineage>
        <taxon>Eukaryota</taxon>
        <taxon>Metazoa</taxon>
        <taxon>Spiralia</taxon>
        <taxon>Lophotrochozoa</taxon>
        <taxon>Mollusca</taxon>
        <taxon>Bivalvia</taxon>
        <taxon>Autobranchia</taxon>
        <taxon>Pteriomorphia</taxon>
        <taxon>Mytilida</taxon>
        <taxon>Mytiloidea</taxon>
        <taxon>Mytilidae</taxon>
        <taxon>Mytilinae</taxon>
        <taxon>Mytilus</taxon>
    </lineage>
</organism>
<evidence type="ECO:0000256" key="4">
    <source>
        <dbReference type="ARBA" id="ARBA00023180"/>
    </source>
</evidence>
<dbReference type="Pfam" id="PF00431">
    <property type="entry name" value="CUB"/>
    <property type="match status" value="5"/>
</dbReference>
<feature type="domain" description="CUB" evidence="7">
    <location>
        <begin position="316"/>
        <end position="446"/>
    </location>
</feature>
<dbReference type="CDD" id="cd00041">
    <property type="entry name" value="CUB"/>
    <property type="match status" value="5"/>
</dbReference>
<dbReference type="PROSITE" id="PS50287">
    <property type="entry name" value="SRCR_2"/>
    <property type="match status" value="3"/>
</dbReference>
<dbReference type="PROSITE" id="PS00420">
    <property type="entry name" value="SRCR_1"/>
    <property type="match status" value="1"/>
</dbReference>
<dbReference type="AlphaFoldDB" id="A0A8S3UPV7"/>
<feature type="disulfide bond" evidence="5">
    <location>
        <begin position="916"/>
        <end position="926"/>
    </location>
</feature>
<evidence type="ECO:0000259" key="8">
    <source>
        <dbReference type="PROSITE" id="PS50287"/>
    </source>
</evidence>
<keyword evidence="6" id="KW-1133">Transmembrane helix</keyword>
<dbReference type="PRINTS" id="PR00258">
    <property type="entry name" value="SPERACTRCPTR"/>
</dbReference>
<keyword evidence="9" id="KW-0675">Receptor</keyword>
<feature type="domain" description="SRCR" evidence="8">
    <location>
        <begin position="660"/>
        <end position="758"/>
    </location>
</feature>
<keyword evidence="2" id="KW-0677">Repeat</keyword>
<feature type="domain" description="SRCR" evidence="8">
    <location>
        <begin position="852"/>
        <end position="947"/>
    </location>
</feature>
<dbReference type="PROSITE" id="PS01180">
    <property type="entry name" value="CUB"/>
    <property type="match status" value="5"/>
</dbReference>
<evidence type="ECO:0000256" key="1">
    <source>
        <dbReference type="ARBA" id="ARBA00022729"/>
    </source>
</evidence>
<dbReference type="SUPFAM" id="SSF56487">
    <property type="entry name" value="SRCR-like"/>
    <property type="match status" value="3"/>
</dbReference>
<keyword evidence="6" id="KW-0472">Membrane</keyword>
<dbReference type="InterPro" id="IPR035914">
    <property type="entry name" value="Sperma_CUB_dom_sf"/>
</dbReference>
<feature type="transmembrane region" description="Helical" evidence="6">
    <location>
        <begin position="41"/>
        <end position="64"/>
    </location>
</feature>
<comment type="caution">
    <text evidence="9">The sequence shown here is derived from an EMBL/GenBank/DDBJ whole genome shotgun (WGS) entry which is preliminary data.</text>
</comment>
<dbReference type="SMART" id="SM00042">
    <property type="entry name" value="CUB"/>
    <property type="match status" value="5"/>
</dbReference>
<evidence type="ECO:0000256" key="6">
    <source>
        <dbReference type="SAM" id="Phobius"/>
    </source>
</evidence>
<evidence type="ECO:0000259" key="7">
    <source>
        <dbReference type="PROSITE" id="PS01180"/>
    </source>
</evidence>
<dbReference type="PANTHER" id="PTHR24251">
    <property type="entry name" value="OVOCHYMASE-RELATED"/>
    <property type="match status" value="1"/>
</dbReference>
<dbReference type="Proteomes" id="UP000683360">
    <property type="component" value="Unassembled WGS sequence"/>
</dbReference>
<feature type="domain" description="CUB" evidence="7">
    <location>
        <begin position="86"/>
        <end position="198"/>
    </location>
</feature>
<dbReference type="Pfam" id="PF00530">
    <property type="entry name" value="SRCR"/>
    <property type="match status" value="2"/>
</dbReference>
<feature type="domain" description="SRCR" evidence="8">
    <location>
        <begin position="760"/>
        <end position="846"/>
    </location>
</feature>
<dbReference type="InterPro" id="IPR000859">
    <property type="entry name" value="CUB_dom"/>
</dbReference>
<dbReference type="GO" id="GO:0016020">
    <property type="term" value="C:membrane"/>
    <property type="evidence" value="ECO:0007669"/>
    <property type="project" value="InterPro"/>
</dbReference>
<evidence type="ECO:0000256" key="3">
    <source>
        <dbReference type="ARBA" id="ARBA00023157"/>
    </source>
</evidence>
<keyword evidence="6" id="KW-0812">Transmembrane</keyword>
<keyword evidence="3 5" id="KW-1015">Disulfide bond</keyword>
<feature type="domain" description="CUB" evidence="7">
    <location>
        <begin position="563"/>
        <end position="656"/>
    </location>
</feature>
<keyword evidence="10" id="KW-1185">Reference proteome</keyword>
<comment type="caution">
    <text evidence="5">Lacks conserved residue(s) required for the propagation of feature annotation.</text>
</comment>
<dbReference type="InterPro" id="IPR036772">
    <property type="entry name" value="SRCR-like_dom_sf"/>
</dbReference>
<accession>A0A8S3UPV7</accession>
<feature type="transmembrane region" description="Helical" evidence="6">
    <location>
        <begin position="7"/>
        <end position="29"/>
    </location>
</feature>
<dbReference type="Gene3D" id="3.10.250.10">
    <property type="entry name" value="SRCR-like domain"/>
    <property type="match status" value="3"/>
</dbReference>
<dbReference type="SUPFAM" id="SSF49854">
    <property type="entry name" value="Spermadhesin, CUB domain"/>
    <property type="match status" value="6"/>
</dbReference>
<keyword evidence="1" id="KW-0732">Signal</keyword>
<dbReference type="EMBL" id="CAJPWZ010002694">
    <property type="protein sequence ID" value="CAG2243200.1"/>
    <property type="molecule type" value="Genomic_DNA"/>
</dbReference>
<feature type="disulfide bond" evidence="5">
    <location>
        <begin position="727"/>
        <end position="737"/>
    </location>
</feature>
<feature type="domain" description="CUB" evidence="7">
    <location>
        <begin position="450"/>
        <end position="559"/>
    </location>
</feature>
<name>A0A8S3UPV7_MYTED</name>
<sequence>MMFVVTGFLNLISGITALIGVIVFATFSYDDFKFDGSMFHYSFGLCIVGGIGGFFSGIVFILAWRWLILFKLQPGTMLTFLVVTLCSSAVICAPRNGSEQSQLDSLDSSFALLPGTEEIAVAAGYTINLIVKNFQTESCFDYLKVYDGNTVDEPALLELRGSVPGDSVARSTGSKMLIFFYSDESVTDSGFKAFYVASSTGCGGNYTDMTGSLFSPNYPANYPLTVDCYYYITVATGYVIELIIKDFLTESCCDYLKVYNGISKNTESLIELEGSILDDRTAISTSNTMLVYFHSDGGISYSGLQLITWHRVQVYDGDDINSDVLLDIRGSISGDGIARSTGNKMLLYFHTDSSTSYYGYRAYYSAINPVDSGYVVHLQVTDFEAEVCCDYLKVYDGHTNGQPLLLDLKGSHSNVETVSTQNVMLLHFHSDTSITDSGFQAYYFSMSTYCGGYYTNMTESFTSPNHPDDYPNNADCYYLINAPPDHVIQLIVEDFKTESCCDSLQVYDGYSVNQQTLLQLRGTIPEDSSVTSTGQLMLVHFQSDVGVTDSGFRAHYISLTTDCGGHFSDLMGSFSSSNYPYDYPNNVDCYYYITVPTDYAITIVFDGDTENHPMIRQLFGDVTNYRLRSTGNKMLLHFHTDSSGTNIGFDASYSVDISEGRLVGSELGKGRLEIYHDGIWGTVCDDDFEAQDAQVACMALGFSSYGPPYTAGDGPDSYPIWLDDVACDGSELSLTDCMHSEWGQHNCDHGEDVGIDCRGVRLVGPDIDRGRLEIYHDGQWGTICNNDFGPNEAKIIRVPLQLKTEVGQCGLIIYNVLEMNTLFDCVHLPWGTFNCDHDEDVGVDCREIVIEVRIAGGSSFGRLEVFYDGIWGTVCDDGFDLSDAYVACRMMGYSSAYSFFTAGGGSGQIWLDDMECYGYETSLVECSHPDWGSHNCGHGEDVGVECG</sequence>
<dbReference type="SMART" id="SM00202">
    <property type="entry name" value="SR"/>
    <property type="match status" value="3"/>
</dbReference>
<feature type="domain" description="CUB" evidence="7">
    <location>
        <begin position="202"/>
        <end position="311"/>
    </location>
</feature>
<dbReference type="Gene3D" id="2.60.120.290">
    <property type="entry name" value="Spermadhesin, CUB domain"/>
    <property type="match status" value="7"/>
</dbReference>
<evidence type="ECO:0000313" key="10">
    <source>
        <dbReference type="Proteomes" id="UP000683360"/>
    </source>
</evidence>
<keyword evidence="4" id="KW-0325">Glycoprotein</keyword>
<dbReference type="FunFam" id="2.60.120.290:FF:000005">
    <property type="entry name" value="Procollagen C-endopeptidase enhancer 1"/>
    <property type="match status" value="1"/>
</dbReference>
<dbReference type="FunFam" id="3.10.250.10:FF:000011">
    <property type="entry name" value="Scavenger receptor class A member 5"/>
    <property type="match status" value="1"/>
</dbReference>
<evidence type="ECO:0000313" key="9">
    <source>
        <dbReference type="EMBL" id="CAG2243200.1"/>
    </source>
</evidence>
<feature type="transmembrane region" description="Helical" evidence="6">
    <location>
        <begin position="76"/>
        <end position="96"/>
    </location>
</feature>
<protein>
    <submittedName>
        <fullName evidence="9">Scavenger receptor cysteine-rich type 1 protein M130</fullName>
    </submittedName>
</protein>
<proteinExistence type="predicted"/>
<dbReference type="InterPro" id="IPR001190">
    <property type="entry name" value="SRCR"/>
</dbReference>
<dbReference type="OrthoDB" id="10009301at2759"/>
<reference evidence="9" key="1">
    <citation type="submission" date="2021-03" db="EMBL/GenBank/DDBJ databases">
        <authorList>
            <person name="Bekaert M."/>
        </authorList>
    </citation>
    <scope>NUCLEOTIDE SEQUENCE</scope>
</reference>